<dbReference type="GO" id="GO:0046872">
    <property type="term" value="F:metal ion binding"/>
    <property type="evidence" value="ECO:0007669"/>
    <property type="project" value="InterPro"/>
</dbReference>
<dbReference type="EMBL" id="RWGY01000161">
    <property type="protein sequence ID" value="TVU03673.1"/>
    <property type="molecule type" value="Genomic_DNA"/>
</dbReference>
<keyword evidence="4" id="KW-1185">Reference proteome</keyword>
<dbReference type="Proteomes" id="UP000324897">
    <property type="component" value="Unassembled WGS sequence"/>
</dbReference>
<dbReference type="InterPro" id="IPR036163">
    <property type="entry name" value="HMA_dom_sf"/>
</dbReference>
<dbReference type="Gramene" id="TVU03673">
    <property type="protein sequence ID" value="TVU03673"/>
    <property type="gene ID" value="EJB05_50784"/>
</dbReference>
<dbReference type="PANTHER" id="PTHR46413">
    <property type="entry name" value="HEAVY METAL-ASSOCIATED ISOPRENYLATED PLANT PROTEIN 6"/>
    <property type="match status" value="1"/>
</dbReference>
<dbReference type="InterPro" id="IPR044594">
    <property type="entry name" value="HIPP01/3/5/6"/>
</dbReference>
<feature type="domain" description="HMA" evidence="2">
    <location>
        <begin position="36"/>
        <end position="85"/>
    </location>
</feature>
<dbReference type="Gene3D" id="3.30.70.100">
    <property type="match status" value="1"/>
</dbReference>
<gene>
    <name evidence="3" type="ORF">EJB05_50784</name>
</gene>
<dbReference type="CDD" id="cd00371">
    <property type="entry name" value="HMA"/>
    <property type="match status" value="1"/>
</dbReference>
<feature type="compositionally biased region" description="Basic and acidic residues" evidence="1">
    <location>
        <begin position="101"/>
        <end position="118"/>
    </location>
</feature>
<sequence>MGEETKAAGKGGGRGDKKKDAGAAAAPAARPQPIVLKIDLHCLSCARKVRKAIKRAPGVAADIVAGNLIVTGPADTAELKERIEARTKKSVQIVAAGAGPPEKEKKADKEKGGGGDEKKALLISNTADSTGTMNSRRKGANFFAEAWIDTCVLTAGDQGLWMS</sequence>
<name>A0A5J9SXE0_9POAL</name>
<comment type="caution">
    <text evidence="3">The sequence shown here is derived from an EMBL/GenBank/DDBJ whole genome shotgun (WGS) entry which is preliminary data.</text>
</comment>
<evidence type="ECO:0000313" key="4">
    <source>
        <dbReference type="Proteomes" id="UP000324897"/>
    </source>
</evidence>
<organism evidence="3 4">
    <name type="scientific">Eragrostis curvula</name>
    <name type="common">weeping love grass</name>
    <dbReference type="NCBI Taxonomy" id="38414"/>
    <lineage>
        <taxon>Eukaryota</taxon>
        <taxon>Viridiplantae</taxon>
        <taxon>Streptophyta</taxon>
        <taxon>Embryophyta</taxon>
        <taxon>Tracheophyta</taxon>
        <taxon>Spermatophyta</taxon>
        <taxon>Magnoliopsida</taxon>
        <taxon>Liliopsida</taxon>
        <taxon>Poales</taxon>
        <taxon>Poaceae</taxon>
        <taxon>PACMAD clade</taxon>
        <taxon>Chloridoideae</taxon>
        <taxon>Eragrostideae</taxon>
        <taxon>Eragrostidinae</taxon>
        <taxon>Eragrostis</taxon>
    </lineage>
</organism>
<accession>A0A5J9SXE0</accession>
<dbReference type="OrthoDB" id="695731at2759"/>
<evidence type="ECO:0000259" key="2">
    <source>
        <dbReference type="Pfam" id="PF00403"/>
    </source>
</evidence>
<reference evidence="3 4" key="1">
    <citation type="journal article" date="2019" name="Sci. Rep.">
        <title>A high-quality genome of Eragrostis curvula grass provides insights into Poaceae evolution and supports new strategies to enhance forage quality.</title>
        <authorList>
            <person name="Carballo J."/>
            <person name="Santos B.A.C.M."/>
            <person name="Zappacosta D."/>
            <person name="Garbus I."/>
            <person name="Selva J.P."/>
            <person name="Gallo C.A."/>
            <person name="Diaz A."/>
            <person name="Albertini E."/>
            <person name="Caccamo M."/>
            <person name="Echenique V."/>
        </authorList>
    </citation>
    <scope>NUCLEOTIDE SEQUENCE [LARGE SCALE GENOMIC DNA]</scope>
    <source>
        <strain evidence="4">cv. Victoria</strain>
        <tissue evidence="3">Leaf</tissue>
    </source>
</reference>
<feature type="region of interest" description="Disordered" evidence="1">
    <location>
        <begin position="93"/>
        <end position="118"/>
    </location>
</feature>
<feature type="non-terminal residue" evidence="3">
    <location>
        <position position="1"/>
    </location>
</feature>
<evidence type="ECO:0000256" key="1">
    <source>
        <dbReference type="SAM" id="MobiDB-lite"/>
    </source>
</evidence>
<dbReference type="SUPFAM" id="SSF55008">
    <property type="entry name" value="HMA, heavy metal-associated domain"/>
    <property type="match status" value="1"/>
</dbReference>
<dbReference type="InterPro" id="IPR006121">
    <property type="entry name" value="HMA_dom"/>
</dbReference>
<feature type="region of interest" description="Disordered" evidence="1">
    <location>
        <begin position="1"/>
        <end position="30"/>
    </location>
</feature>
<protein>
    <recommendedName>
        <fullName evidence="2">HMA domain-containing protein</fullName>
    </recommendedName>
</protein>
<dbReference type="PANTHER" id="PTHR46413:SF1">
    <property type="entry name" value="HEAVY METAL-ASSOCIATED ISOPRENYLATED PLANT PROTEIN 6"/>
    <property type="match status" value="1"/>
</dbReference>
<feature type="compositionally biased region" description="Basic and acidic residues" evidence="1">
    <location>
        <begin position="1"/>
        <end position="21"/>
    </location>
</feature>
<evidence type="ECO:0000313" key="3">
    <source>
        <dbReference type="EMBL" id="TVU03673.1"/>
    </source>
</evidence>
<dbReference type="AlphaFoldDB" id="A0A5J9SXE0"/>
<dbReference type="Pfam" id="PF00403">
    <property type="entry name" value="HMA"/>
    <property type="match status" value="1"/>
</dbReference>
<proteinExistence type="predicted"/>